<evidence type="ECO:0000313" key="2">
    <source>
        <dbReference type="EMBL" id="MFD1053475.1"/>
    </source>
</evidence>
<sequence>MMLALPGSAYLYQGEELGLLEVADLPADALQDPVYERTGHRLKGRDGCRVPLPWTPDGSSFGFGGNGSWLPQPPWFTDYAASSQSGHLDSSLELYRRAIALRRDLADCEHFSWIDTGDPQVLRFARSDEWHCLINFSSRPAPIPGRLILNSEPGRVSAGTTTSLLSPEAAAWFRPLSQE</sequence>
<comment type="caution">
    <text evidence="2">The sequence shown here is derived from an EMBL/GenBank/DDBJ whole genome shotgun (WGS) entry which is preliminary data.</text>
</comment>
<dbReference type="EMBL" id="JBHTKH010000001">
    <property type="protein sequence ID" value="MFD1053475.1"/>
    <property type="molecule type" value="Genomic_DNA"/>
</dbReference>
<reference evidence="3" key="1">
    <citation type="journal article" date="2019" name="Int. J. Syst. Evol. Microbiol.">
        <title>The Global Catalogue of Microorganisms (GCM) 10K type strain sequencing project: providing services to taxonomists for standard genome sequencing and annotation.</title>
        <authorList>
            <consortium name="The Broad Institute Genomics Platform"/>
            <consortium name="The Broad Institute Genome Sequencing Center for Infectious Disease"/>
            <person name="Wu L."/>
            <person name="Ma J."/>
        </authorList>
    </citation>
    <scope>NUCLEOTIDE SEQUENCE [LARGE SCALE GENOMIC DNA]</scope>
    <source>
        <strain evidence="3">CCUG 57508</strain>
    </source>
</reference>
<proteinExistence type="predicted"/>
<dbReference type="SUPFAM" id="SSF51445">
    <property type="entry name" value="(Trans)glycosidases"/>
    <property type="match status" value="1"/>
</dbReference>
<accession>A0ABW3MSC2</accession>
<organism evidence="2 3">
    <name type="scientific">Terrabacter terrigena</name>
    <dbReference type="NCBI Taxonomy" id="574718"/>
    <lineage>
        <taxon>Bacteria</taxon>
        <taxon>Bacillati</taxon>
        <taxon>Actinomycetota</taxon>
        <taxon>Actinomycetes</taxon>
        <taxon>Micrococcales</taxon>
        <taxon>Intrasporangiaceae</taxon>
        <taxon>Terrabacter</taxon>
    </lineage>
</organism>
<dbReference type="Pfam" id="PF00128">
    <property type="entry name" value="Alpha-amylase"/>
    <property type="match status" value="1"/>
</dbReference>
<dbReference type="Gene3D" id="3.20.20.80">
    <property type="entry name" value="Glycosidases"/>
    <property type="match status" value="1"/>
</dbReference>
<gene>
    <name evidence="2" type="ORF">ACFQ2V_04080</name>
</gene>
<dbReference type="RefSeq" id="WP_386050948.1">
    <property type="nucleotide sequence ID" value="NZ_JBHTKH010000001.1"/>
</dbReference>
<dbReference type="InterPro" id="IPR006047">
    <property type="entry name" value="GH13_cat_dom"/>
</dbReference>
<protein>
    <submittedName>
        <fullName evidence="2">DUF3459 domain-containing protein</fullName>
    </submittedName>
</protein>
<dbReference type="Proteomes" id="UP001597046">
    <property type="component" value="Unassembled WGS sequence"/>
</dbReference>
<evidence type="ECO:0000259" key="1">
    <source>
        <dbReference type="Pfam" id="PF00128"/>
    </source>
</evidence>
<feature type="domain" description="Glycosyl hydrolase family 13 catalytic" evidence="1">
    <location>
        <begin position="2"/>
        <end position="104"/>
    </location>
</feature>
<evidence type="ECO:0000313" key="3">
    <source>
        <dbReference type="Proteomes" id="UP001597046"/>
    </source>
</evidence>
<dbReference type="InterPro" id="IPR017853">
    <property type="entry name" value="GH"/>
</dbReference>
<name>A0ABW3MSC2_9MICO</name>
<dbReference type="PANTHER" id="PTHR10357:SF179">
    <property type="entry name" value="NEUTRAL AND BASIC AMINO ACID TRANSPORT PROTEIN RBAT"/>
    <property type="match status" value="1"/>
</dbReference>
<dbReference type="PANTHER" id="PTHR10357">
    <property type="entry name" value="ALPHA-AMYLASE FAMILY MEMBER"/>
    <property type="match status" value="1"/>
</dbReference>
<keyword evidence="3" id="KW-1185">Reference proteome</keyword>